<dbReference type="EMBL" id="LT629701">
    <property type="protein sequence ID" value="SDN73834.1"/>
    <property type="molecule type" value="Genomic_DNA"/>
</dbReference>
<proteinExistence type="predicted"/>
<dbReference type="STRING" id="211114.SAMN04489726_8003"/>
<protein>
    <submittedName>
        <fullName evidence="1">Uncharacterized protein</fullName>
    </submittedName>
</protein>
<sequence length="64" mass="7175">MRIVYTGPSRAVEVPGLGMLARRGEPIDVPEDRHDVARSLLQQECWTEAEQPAAKRSKATKENE</sequence>
<keyword evidence="2" id="KW-1185">Reference proteome</keyword>
<evidence type="ECO:0000313" key="2">
    <source>
        <dbReference type="Proteomes" id="UP000183376"/>
    </source>
</evidence>
<name>A0A1H0DUG9_ALLAB</name>
<organism evidence="1 2">
    <name type="scientific">Allokutzneria albata</name>
    <name type="common">Kibdelosporangium albatum</name>
    <dbReference type="NCBI Taxonomy" id="211114"/>
    <lineage>
        <taxon>Bacteria</taxon>
        <taxon>Bacillati</taxon>
        <taxon>Actinomycetota</taxon>
        <taxon>Actinomycetes</taxon>
        <taxon>Pseudonocardiales</taxon>
        <taxon>Pseudonocardiaceae</taxon>
        <taxon>Allokutzneria</taxon>
    </lineage>
</organism>
<dbReference type="AlphaFoldDB" id="A0A1H0DUG9"/>
<gene>
    <name evidence="1" type="ORF">SAMN04489726_8003</name>
</gene>
<accession>A0A1H0DUG9</accession>
<dbReference type="Proteomes" id="UP000183376">
    <property type="component" value="Chromosome I"/>
</dbReference>
<reference evidence="1 2" key="1">
    <citation type="submission" date="2016-10" db="EMBL/GenBank/DDBJ databases">
        <authorList>
            <person name="de Groot N.N."/>
        </authorList>
    </citation>
    <scope>NUCLEOTIDE SEQUENCE [LARGE SCALE GENOMIC DNA]</scope>
    <source>
        <strain evidence="1 2">DSM 44149</strain>
    </source>
</reference>
<dbReference type="OrthoDB" id="3699551at2"/>
<dbReference type="RefSeq" id="WP_030431962.1">
    <property type="nucleotide sequence ID" value="NZ_JOEF01000022.1"/>
</dbReference>
<evidence type="ECO:0000313" key="1">
    <source>
        <dbReference type="EMBL" id="SDN73834.1"/>
    </source>
</evidence>